<sequence>MQKPLKLNRSFVKDLIEYLVTGTMQAVERSVAEGTINFSKFHSSKIAKASIKHLSKMKVKNVEIFADVWRMYDIFRKWILFAILLSSESLMAGQVGSKFEDVSKRFASARMFRRPVLTLGKHSLKRINDRL</sequence>
<organism evidence="1 2">
    <name type="scientific">Glossina austeni</name>
    <name type="common">Savannah tsetse fly</name>
    <dbReference type="NCBI Taxonomy" id="7395"/>
    <lineage>
        <taxon>Eukaryota</taxon>
        <taxon>Metazoa</taxon>
        <taxon>Ecdysozoa</taxon>
        <taxon>Arthropoda</taxon>
        <taxon>Hexapoda</taxon>
        <taxon>Insecta</taxon>
        <taxon>Pterygota</taxon>
        <taxon>Neoptera</taxon>
        <taxon>Endopterygota</taxon>
        <taxon>Diptera</taxon>
        <taxon>Brachycera</taxon>
        <taxon>Muscomorpha</taxon>
        <taxon>Hippoboscoidea</taxon>
        <taxon>Glossinidae</taxon>
        <taxon>Glossina</taxon>
    </lineage>
</organism>
<reference evidence="1" key="1">
    <citation type="submission" date="2020-05" db="UniProtKB">
        <authorList>
            <consortium name="EnsemblMetazoa"/>
        </authorList>
    </citation>
    <scope>IDENTIFICATION</scope>
    <source>
        <strain evidence="1">TTRI</strain>
    </source>
</reference>
<name>A0A1A9UP43_GLOAU</name>
<evidence type="ECO:0000313" key="2">
    <source>
        <dbReference type="Proteomes" id="UP000078200"/>
    </source>
</evidence>
<dbReference type="Proteomes" id="UP000078200">
    <property type="component" value="Unassembled WGS sequence"/>
</dbReference>
<dbReference type="EnsemblMetazoa" id="GAUT010899-RA">
    <property type="protein sequence ID" value="GAUT010899-PA"/>
    <property type="gene ID" value="GAUT010899"/>
</dbReference>
<proteinExistence type="predicted"/>
<evidence type="ECO:0000313" key="1">
    <source>
        <dbReference type="EnsemblMetazoa" id="GAUT010899-PA"/>
    </source>
</evidence>
<protein>
    <submittedName>
        <fullName evidence="1">Uncharacterized protein</fullName>
    </submittedName>
</protein>
<keyword evidence="2" id="KW-1185">Reference proteome</keyword>
<dbReference type="AlphaFoldDB" id="A0A1A9UP43"/>
<dbReference type="VEuPathDB" id="VectorBase:GAUT010899"/>
<accession>A0A1A9UP43</accession>